<organism evidence="3 4">
    <name type="scientific">Nitrospira lenta</name>
    <dbReference type="NCBI Taxonomy" id="1436998"/>
    <lineage>
        <taxon>Bacteria</taxon>
        <taxon>Pseudomonadati</taxon>
        <taxon>Nitrospirota</taxon>
        <taxon>Nitrospiria</taxon>
        <taxon>Nitrospirales</taxon>
        <taxon>Nitrospiraceae</taxon>
        <taxon>Nitrospira</taxon>
    </lineage>
</organism>
<name>A0A330L805_9BACT</name>
<evidence type="ECO:0000313" key="4">
    <source>
        <dbReference type="Proteomes" id="UP000248168"/>
    </source>
</evidence>
<keyword evidence="1" id="KW-0175">Coiled coil</keyword>
<evidence type="ECO:0000313" key="3">
    <source>
        <dbReference type="EMBL" id="SPP65381.1"/>
    </source>
</evidence>
<feature type="chain" id="PRO_5016413012" description="DUF4139 domain-containing protein" evidence="2">
    <location>
        <begin position="31"/>
        <end position="693"/>
    </location>
</feature>
<feature type="coiled-coil region" evidence="1">
    <location>
        <begin position="596"/>
        <end position="682"/>
    </location>
</feature>
<dbReference type="PANTHER" id="PTHR31005:SF8">
    <property type="entry name" value="DUF4139 DOMAIN-CONTAINING PROTEIN"/>
    <property type="match status" value="1"/>
</dbReference>
<protein>
    <recommendedName>
        <fullName evidence="5">DUF4139 domain-containing protein</fullName>
    </recommendedName>
</protein>
<dbReference type="PANTHER" id="PTHR31005">
    <property type="entry name" value="DUF4139 DOMAIN-CONTAINING PROTEIN"/>
    <property type="match status" value="1"/>
</dbReference>
<dbReference type="AlphaFoldDB" id="A0A330L805"/>
<sequence length="693" mass="77686">MRPSWRTILTPVLLSCAGLFALGTPPLSLAEDTAGSLPLSKIILYSSGVGYFQHDGTVTDRTQWDLRLQTNQINDLLKSLVVQDFGGGKISTVTYGSRDPITKTLGSFGINLNGNPTLGQILTQIRGERVEVTAPNPLLGTILGVEKKTESLSDGQSRRTIEQEYLNLLTDDGFRSLPFAQIQRVKLLDAGLNAELQQALVTLAGQHDAQRKTVSIVFDGTGRRPARVAYLTETPVWKTTYRLVLDEEHAPYLQGWAIVENQTHQDWKNVTLSLISGRPISFTMDLYRPLYNPRPVVEPELYANLKPQTYGDALDEAKSSMPAATSPARSDMKKERLLGKLAEGYASAPSEMAMADDREMGRIDQGVTSMAMTEDKGELFEYRLDQPVTLDKHQSALLPIIGQSLQGQKVAVYNPSANATHPLHGYRLKNSSTLHLMQGPITVFDGGAYAGDAQIYDLAPGQDRLISYALDLKTEVEPKIEGGTQELVTVSLKKGTMLVSRRLVEDRTYLVKNRDQKPRTVLIEHPYRADWKLVEPKDATERTRDLYRFSIAVAAGKTATLRVKETLPIQESILLMESGLDQIAYFQQAKEVSAKVKEALHRVVHLRSKLDEARAQRTRLEQRIGEITAEHGRIRENMQRLQQNSDLHNRYVKKLDQQETELEKLRKEIEALKTTEEERRQELQTYVMSLDLA</sequence>
<evidence type="ECO:0000256" key="2">
    <source>
        <dbReference type="SAM" id="SignalP"/>
    </source>
</evidence>
<keyword evidence="4" id="KW-1185">Reference proteome</keyword>
<dbReference type="Proteomes" id="UP000248168">
    <property type="component" value="Unassembled WGS sequence"/>
</dbReference>
<dbReference type="InParanoid" id="A0A330L805"/>
<accession>A0A330L805</accession>
<evidence type="ECO:0008006" key="5">
    <source>
        <dbReference type="Google" id="ProtNLM"/>
    </source>
</evidence>
<dbReference type="RefSeq" id="WP_181416804.1">
    <property type="nucleotide sequence ID" value="NZ_OUNR01000016.1"/>
</dbReference>
<reference evidence="4" key="1">
    <citation type="submission" date="2018-04" db="EMBL/GenBank/DDBJ databases">
        <authorList>
            <person name="Lucker S."/>
            <person name="Sakoula D."/>
        </authorList>
    </citation>
    <scope>NUCLEOTIDE SEQUENCE [LARGE SCALE GENOMIC DNA]</scope>
</reference>
<dbReference type="InterPro" id="IPR011935">
    <property type="entry name" value="CHP02231"/>
</dbReference>
<feature type="signal peptide" evidence="2">
    <location>
        <begin position="1"/>
        <end position="30"/>
    </location>
</feature>
<evidence type="ECO:0000256" key="1">
    <source>
        <dbReference type="SAM" id="Coils"/>
    </source>
</evidence>
<proteinExistence type="predicted"/>
<keyword evidence="2" id="KW-0732">Signal</keyword>
<dbReference type="EMBL" id="OUNR01000016">
    <property type="protein sequence ID" value="SPP65381.1"/>
    <property type="molecule type" value="Genomic_DNA"/>
</dbReference>
<gene>
    <name evidence="3" type="ORF">NITLEN_30295</name>
</gene>